<sequence>MNLRVFFALLIGVILAALAGGLLAFAVTRAATPVPTSSPSPVSLWEA</sequence>
<protein>
    <submittedName>
        <fullName evidence="1">Uncharacterized protein</fullName>
    </submittedName>
</protein>
<evidence type="ECO:0000313" key="2">
    <source>
        <dbReference type="Proteomes" id="UP001589647"/>
    </source>
</evidence>
<dbReference type="Proteomes" id="UP001589647">
    <property type="component" value="Unassembled WGS sequence"/>
</dbReference>
<name>A0ABV5J0D5_9ACTN</name>
<proteinExistence type="predicted"/>
<dbReference type="RefSeq" id="WP_189648136.1">
    <property type="nucleotide sequence ID" value="NZ_BMRC01000006.1"/>
</dbReference>
<dbReference type="EMBL" id="JBHMEI010000104">
    <property type="protein sequence ID" value="MFB9209615.1"/>
    <property type="molecule type" value="Genomic_DNA"/>
</dbReference>
<accession>A0ABV5J0D5</accession>
<organism evidence="1 2">
    <name type="scientific">Nonomuraea spiralis</name>
    <dbReference type="NCBI Taxonomy" id="46182"/>
    <lineage>
        <taxon>Bacteria</taxon>
        <taxon>Bacillati</taxon>
        <taxon>Actinomycetota</taxon>
        <taxon>Actinomycetes</taxon>
        <taxon>Streptosporangiales</taxon>
        <taxon>Streptosporangiaceae</taxon>
        <taxon>Nonomuraea</taxon>
    </lineage>
</organism>
<gene>
    <name evidence="1" type="ORF">ACFFV7_51125</name>
</gene>
<evidence type="ECO:0000313" key="1">
    <source>
        <dbReference type="EMBL" id="MFB9209615.1"/>
    </source>
</evidence>
<reference evidence="1 2" key="1">
    <citation type="submission" date="2024-09" db="EMBL/GenBank/DDBJ databases">
        <authorList>
            <person name="Sun Q."/>
            <person name="Mori K."/>
        </authorList>
    </citation>
    <scope>NUCLEOTIDE SEQUENCE [LARGE SCALE GENOMIC DNA]</scope>
    <source>
        <strain evidence="1 2">CCM 3426</strain>
    </source>
</reference>
<keyword evidence="2" id="KW-1185">Reference proteome</keyword>
<comment type="caution">
    <text evidence="1">The sequence shown here is derived from an EMBL/GenBank/DDBJ whole genome shotgun (WGS) entry which is preliminary data.</text>
</comment>